<dbReference type="VEuPathDB" id="FungiDB:AAP_04888"/>
<dbReference type="OrthoDB" id="1695362at2759"/>
<evidence type="ECO:0000256" key="2">
    <source>
        <dbReference type="ARBA" id="ARBA00001946"/>
    </source>
</evidence>
<dbReference type="InterPro" id="IPR039121">
    <property type="entry name" value="NUDT19"/>
</dbReference>
<evidence type="ECO:0000256" key="3">
    <source>
        <dbReference type="ARBA" id="ARBA00022723"/>
    </source>
</evidence>
<dbReference type="Proteomes" id="UP000242877">
    <property type="component" value="Unassembled WGS sequence"/>
</dbReference>
<keyword evidence="10" id="KW-1185">Reference proteome</keyword>
<dbReference type="PANTHER" id="PTHR12318:SF0">
    <property type="entry name" value="ACYL-COENZYME A DIPHOSPHATASE NUDT19"/>
    <property type="match status" value="1"/>
</dbReference>
<evidence type="ECO:0000256" key="4">
    <source>
        <dbReference type="ARBA" id="ARBA00022801"/>
    </source>
</evidence>
<comment type="cofactor">
    <cofactor evidence="1">
        <name>Mn(2+)</name>
        <dbReference type="ChEBI" id="CHEBI:29035"/>
    </cofactor>
</comment>
<keyword evidence="3" id="KW-0479">Metal-binding</keyword>
<dbReference type="AlphaFoldDB" id="A0A167W9L4"/>
<reference evidence="9 10" key="1">
    <citation type="journal article" date="2016" name="Genome Biol. Evol.">
        <title>Divergent and convergent evolution of fungal pathogenicity.</title>
        <authorList>
            <person name="Shang Y."/>
            <person name="Xiao G."/>
            <person name="Zheng P."/>
            <person name="Cen K."/>
            <person name="Zhan S."/>
            <person name="Wang C."/>
        </authorList>
    </citation>
    <scope>NUCLEOTIDE SEQUENCE [LARGE SCALE GENOMIC DNA]</scope>
    <source>
        <strain evidence="9 10">ARSEF 7405</strain>
    </source>
</reference>
<dbReference type="GO" id="GO:0016818">
    <property type="term" value="F:hydrolase activity, acting on acid anhydrides, in phosphorus-containing anhydrides"/>
    <property type="evidence" value="ECO:0007669"/>
    <property type="project" value="InterPro"/>
</dbReference>
<dbReference type="GO" id="GO:0046872">
    <property type="term" value="F:metal ion binding"/>
    <property type="evidence" value="ECO:0007669"/>
    <property type="project" value="UniProtKB-KW"/>
</dbReference>
<evidence type="ECO:0000256" key="7">
    <source>
        <dbReference type="SAM" id="MobiDB-lite"/>
    </source>
</evidence>
<evidence type="ECO:0000256" key="1">
    <source>
        <dbReference type="ARBA" id="ARBA00001936"/>
    </source>
</evidence>
<sequence length="347" mass="39526">MDERTGRPITPVVEAEVKDEKPKAKNPGDAIPQPSASIILISPDNEVLLLHRVKDSSSFPSAHVFPGGNLSDQDGKIPAVGSYQRHFENGAYRRAAIRELFEESGVLLARNSETKEMINVPHLERERGRNAIHAREIEFQDWLKNQDQHAEPDIENLIPFTHWITPTGLKFARRYTTQMYLYLLPITTTSTYDSEVDFQDPTPDGDIEITSAKFLSATEWLRLARSGSVIMFPPQILLLTLISQFLDPSTPWPSDEELEVRRKELLDFIHGDHPPWTERYMSPTIIGLNPDKRLILGLDSPGRELEGSKVKGDNERVILVNFRKEGPREVEVRYKKEVMAKLDKGRL</sequence>
<dbReference type="GO" id="GO:0005739">
    <property type="term" value="C:mitochondrion"/>
    <property type="evidence" value="ECO:0007669"/>
    <property type="project" value="TreeGrafter"/>
</dbReference>
<dbReference type="Gene3D" id="3.90.79.10">
    <property type="entry name" value="Nucleoside Triphosphate Pyrophosphohydrolase"/>
    <property type="match status" value="1"/>
</dbReference>
<keyword evidence="6" id="KW-0464">Manganese</keyword>
<dbReference type="PANTHER" id="PTHR12318">
    <property type="entry name" value="TESTOSTERONE-REGULATED PROTEIN RP2"/>
    <property type="match status" value="1"/>
</dbReference>
<keyword evidence="4 9" id="KW-0378">Hydrolase</keyword>
<comment type="cofactor">
    <cofactor evidence="2">
        <name>Mg(2+)</name>
        <dbReference type="ChEBI" id="CHEBI:18420"/>
    </cofactor>
</comment>
<evidence type="ECO:0000313" key="9">
    <source>
        <dbReference type="EMBL" id="KZZ88565.1"/>
    </source>
</evidence>
<evidence type="ECO:0000256" key="6">
    <source>
        <dbReference type="ARBA" id="ARBA00023211"/>
    </source>
</evidence>
<protein>
    <submittedName>
        <fullName evidence="9">NUDIX family hydrolase</fullName>
    </submittedName>
</protein>
<dbReference type="PROSITE" id="PS51462">
    <property type="entry name" value="NUDIX"/>
    <property type="match status" value="1"/>
</dbReference>
<evidence type="ECO:0000259" key="8">
    <source>
        <dbReference type="PROSITE" id="PS51462"/>
    </source>
</evidence>
<dbReference type="EMBL" id="AZGZ01000025">
    <property type="protein sequence ID" value="KZZ88565.1"/>
    <property type="molecule type" value="Genomic_DNA"/>
</dbReference>
<feature type="domain" description="Nudix hydrolase" evidence="8">
    <location>
        <begin position="31"/>
        <end position="237"/>
    </location>
</feature>
<gene>
    <name evidence="9" type="ORF">AAP_04888</name>
</gene>
<proteinExistence type="predicted"/>
<keyword evidence="5" id="KW-0460">Magnesium</keyword>
<evidence type="ECO:0000256" key="5">
    <source>
        <dbReference type="ARBA" id="ARBA00022842"/>
    </source>
</evidence>
<feature type="region of interest" description="Disordered" evidence="7">
    <location>
        <begin position="1"/>
        <end position="31"/>
    </location>
</feature>
<dbReference type="CDD" id="cd18870">
    <property type="entry name" value="NUDIX_AcylCoAdiphos_Nudt19"/>
    <property type="match status" value="1"/>
</dbReference>
<comment type="caution">
    <text evidence="9">The sequence shown here is derived from an EMBL/GenBank/DDBJ whole genome shotgun (WGS) entry which is preliminary data.</text>
</comment>
<accession>A0A167W9L4</accession>
<dbReference type="SUPFAM" id="SSF55811">
    <property type="entry name" value="Nudix"/>
    <property type="match status" value="1"/>
</dbReference>
<name>A0A167W9L4_9EURO</name>
<dbReference type="Pfam" id="PF00293">
    <property type="entry name" value="NUDIX"/>
    <property type="match status" value="1"/>
</dbReference>
<organism evidence="9 10">
    <name type="scientific">Ascosphaera apis ARSEF 7405</name>
    <dbReference type="NCBI Taxonomy" id="392613"/>
    <lineage>
        <taxon>Eukaryota</taxon>
        <taxon>Fungi</taxon>
        <taxon>Dikarya</taxon>
        <taxon>Ascomycota</taxon>
        <taxon>Pezizomycotina</taxon>
        <taxon>Eurotiomycetes</taxon>
        <taxon>Eurotiomycetidae</taxon>
        <taxon>Onygenales</taxon>
        <taxon>Ascosphaeraceae</taxon>
        <taxon>Ascosphaera</taxon>
    </lineage>
</organism>
<evidence type="ECO:0000313" key="10">
    <source>
        <dbReference type="Proteomes" id="UP000242877"/>
    </source>
</evidence>
<dbReference type="InterPro" id="IPR000086">
    <property type="entry name" value="NUDIX_hydrolase_dom"/>
</dbReference>
<dbReference type="InterPro" id="IPR015797">
    <property type="entry name" value="NUDIX_hydrolase-like_dom_sf"/>
</dbReference>